<dbReference type="RefSeq" id="WP_021011245.1">
    <property type="nucleotide sequence ID" value="NZ_ASHR01000031.1"/>
</dbReference>
<feature type="region of interest" description="Disordered" evidence="1">
    <location>
        <begin position="298"/>
        <end position="336"/>
    </location>
</feature>
<sequence>MSTAVAALPTTVDSSKWSADQKAIVEAAGLVHVTPSGEKVYADTATVGAFLAHCNRTNLDPIAKQIYCLARKTKAGWRWSIQVSIDGARLVAQRSGEYEGQTTPEFTADGVTWTQVWLEKEPPKAARVGVYRRGFREPLYAVALWDAYVQTRDEWVQGQKTGKQLVSEMWLKMGPLMLAKCAEMLALRKAFPHDLSGLYSEEEMSQAEGVVYADDEPQAAVEAAPGVPESVAAAVPGYVPPWDAERVREFVTKVDNEVAMKPLVDLYNEAHGAGVLGLEIDERGETIEHRLVARRRLIEEGKATPRPEPVVEAEPVEEAESESVPMALDVEGGEQS</sequence>
<evidence type="ECO:0000313" key="2">
    <source>
        <dbReference type="EMBL" id="ERG63500.1"/>
    </source>
</evidence>
<dbReference type="GO" id="GO:0006310">
    <property type="term" value="P:DNA recombination"/>
    <property type="evidence" value="ECO:0007669"/>
    <property type="project" value="InterPro"/>
</dbReference>
<keyword evidence="3" id="KW-1185">Reference proteome</keyword>
<reference evidence="2 3" key="1">
    <citation type="journal article" date="2013" name="Genome Announc.">
        <title>First draft genome sequence from a member of the genus agrococcus, isolated from modern microbialites.</title>
        <authorList>
            <person name="White R.A.III."/>
            <person name="Grassa C.J."/>
            <person name="Suttle C.A."/>
        </authorList>
    </citation>
    <scope>NUCLEOTIDE SEQUENCE [LARGE SCALE GENOMIC DNA]</scope>
    <source>
        <strain evidence="2 3">RW1</strain>
    </source>
</reference>
<name>U1MS56_9MICO</name>
<dbReference type="Proteomes" id="UP000016462">
    <property type="component" value="Unassembled WGS sequence"/>
</dbReference>
<dbReference type="InterPro" id="IPR018330">
    <property type="entry name" value="RecT_fam"/>
</dbReference>
<proteinExistence type="predicted"/>
<dbReference type="AlphaFoldDB" id="U1MS56"/>
<dbReference type="EMBL" id="ASHR01000031">
    <property type="protein sequence ID" value="ERG63500.1"/>
    <property type="molecule type" value="Genomic_DNA"/>
</dbReference>
<dbReference type="Pfam" id="PF03837">
    <property type="entry name" value="RecT"/>
    <property type="match status" value="1"/>
</dbReference>
<protein>
    <recommendedName>
        <fullName evidence="4">Phage recombination protein Bet</fullName>
    </recommendedName>
</protein>
<evidence type="ECO:0008006" key="4">
    <source>
        <dbReference type="Google" id="ProtNLM"/>
    </source>
</evidence>
<organism evidence="2 3">
    <name type="scientific">Agrococcus pavilionensis RW1</name>
    <dbReference type="NCBI Taxonomy" id="1330458"/>
    <lineage>
        <taxon>Bacteria</taxon>
        <taxon>Bacillati</taxon>
        <taxon>Actinomycetota</taxon>
        <taxon>Actinomycetes</taxon>
        <taxon>Micrococcales</taxon>
        <taxon>Microbacteriaceae</taxon>
        <taxon>Agrococcus</taxon>
    </lineage>
</organism>
<evidence type="ECO:0000256" key="1">
    <source>
        <dbReference type="SAM" id="MobiDB-lite"/>
    </source>
</evidence>
<dbReference type="InterPro" id="IPR010183">
    <property type="entry name" value="Phage_lambda_Bet"/>
</dbReference>
<dbReference type="NCBIfam" id="TIGR01913">
    <property type="entry name" value="bet_lambda"/>
    <property type="match status" value="1"/>
</dbReference>
<comment type="caution">
    <text evidence="2">The sequence shown here is derived from an EMBL/GenBank/DDBJ whole genome shotgun (WGS) entry which is preliminary data.</text>
</comment>
<dbReference type="GO" id="GO:0003677">
    <property type="term" value="F:DNA binding"/>
    <property type="evidence" value="ECO:0007669"/>
    <property type="project" value="InterPro"/>
</dbReference>
<gene>
    <name evidence="2" type="ORF">L332_03395</name>
</gene>
<evidence type="ECO:0000313" key="3">
    <source>
        <dbReference type="Proteomes" id="UP000016462"/>
    </source>
</evidence>
<dbReference type="OrthoDB" id="3191611at2"/>
<accession>U1MS56</accession>